<dbReference type="EMBL" id="SWLE01000007">
    <property type="protein sequence ID" value="TNM98500.1"/>
    <property type="molecule type" value="Genomic_DNA"/>
</dbReference>
<keyword evidence="5 8" id="KW-0175">Coiled coil</keyword>
<name>A0A4Z2C462_9TELE</name>
<dbReference type="Proteomes" id="UP000516260">
    <property type="component" value="Chromosome 15"/>
</dbReference>
<dbReference type="GO" id="GO:1902018">
    <property type="term" value="P:negative regulation of cilium assembly"/>
    <property type="evidence" value="ECO:0007669"/>
    <property type="project" value="TreeGrafter"/>
</dbReference>
<evidence type="ECO:0000313" key="10">
    <source>
        <dbReference type="Proteomes" id="UP000516260"/>
    </source>
</evidence>
<dbReference type="PANTHER" id="PTHR23162">
    <property type="entry name" value="OUTER DENSE FIBER OF SPERM TAILS 2"/>
    <property type="match status" value="1"/>
</dbReference>
<proteinExistence type="inferred from homology"/>
<feature type="coiled-coil region" evidence="8">
    <location>
        <begin position="80"/>
        <end position="128"/>
    </location>
</feature>
<evidence type="ECO:0000313" key="9">
    <source>
        <dbReference type="EMBL" id="TNM98500.1"/>
    </source>
</evidence>
<dbReference type="GO" id="GO:0036064">
    <property type="term" value="C:ciliary basal body"/>
    <property type="evidence" value="ECO:0007669"/>
    <property type="project" value="TreeGrafter"/>
</dbReference>
<dbReference type="GO" id="GO:0005814">
    <property type="term" value="C:centriole"/>
    <property type="evidence" value="ECO:0007669"/>
    <property type="project" value="UniProtKB-SubCell"/>
</dbReference>
<evidence type="ECO:0000256" key="7">
    <source>
        <dbReference type="ARBA" id="ARBA00023273"/>
    </source>
</evidence>
<dbReference type="AlphaFoldDB" id="A0A4Z2C462"/>
<dbReference type="InterPro" id="IPR026099">
    <property type="entry name" value="Odf2-rel"/>
</dbReference>
<comment type="caution">
    <text evidence="9">The sequence shown here is derived from an EMBL/GenBank/DDBJ whole genome shotgun (WGS) entry which is preliminary data.</text>
</comment>
<comment type="similarity">
    <text evidence="3">Belongs to the ODF2 family.</text>
</comment>
<comment type="subcellular location">
    <subcellularLocation>
        <location evidence="2">Cell projection</location>
        <location evidence="2">Cilium</location>
    </subcellularLocation>
    <subcellularLocation>
        <location evidence="1">Cytoplasm</location>
        <location evidence="1">Cytoskeleton</location>
        <location evidence="1">Microtubule organizing center</location>
        <location evidence="1">Centrosome</location>
        <location evidence="1">Centriole</location>
    </subcellularLocation>
</comment>
<feature type="coiled-coil region" evidence="8">
    <location>
        <begin position="238"/>
        <end position="336"/>
    </location>
</feature>
<keyword evidence="4" id="KW-0963">Cytoplasm</keyword>
<dbReference type="GO" id="GO:0005813">
    <property type="term" value="C:centrosome"/>
    <property type="evidence" value="ECO:0007669"/>
    <property type="project" value="TreeGrafter"/>
</dbReference>
<gene>
    <name evidence="9" type="ORF">fugu_014746</name>
</gene>
<evidence type="ECO:0000256" key="1">
    <source>
        <dbReference type="ARBA" id="ARBA00004114"/>
    </source>
</evidence>
<keyword evidence="7" id="KW-0966">Cell projection</keyword>
<evidence type="ECO:0008006" key="11">
    <source>
        <dbReference type="Google" id="ProtNLM"/>
    </source>
</evidence>
<keyword evidence="6" id="KW-0206">Cytoskeleton</keyword>
<evidence type="ECO:0000256" key="5">
    <source>
        <dbReference type="ARBA" id="ARBA00023054"/>
    </source>
</evidence>
<evidence type="ECO:0000256" key="8">
    <source>
        <dbReference type="SAM" id="Coils"/>
    </source>
</evidence>
<sequence>MEDVEHCDISRLLQSLEKTLIEQKTEIDGLNHHISTLTKKAENAQESLKKACQAQKLRADKFEAAIEECYDELKEKDLQLTSARLELDSRRRKKEKMRDETDKVVAHVDLLKSEVSDLTARLQREKNNHVAATETLMQQVKNLTTENGELGASNALLQASVSKLEQQLTDCESALVEETVVSQERKRQVELAQYQVTELQAEVEHLLRGSRVAEDQKGVEVQKMEGHTKFLRSSLEMRESMHKASLQLQEKMDSLNKQMENLRQENLELVRKLGTQEEAFRCSNRQLEQRTSECQALRRQLEEALLDVKQQVNKVKEQSVSKEEALQTKIVELEAERIRRDNEMRLLHQSKHMAEKQFEVRLKDLQLSLDQSESHKQSVQNYVDFLKQFYTTVFDEGPQMARFGASYFPR</sequence>
<evidence type="ECO:0000256" key="2">
    <source>
        <dbReference type="ARBA" id="ARBA00004138"/>
    </source>
</evidence>
<protein>
    <recommendedName>
        <fullName evidence="11">Outer dense fiber protein 2-like</fullName>
    </recommendedName>
</protein>
<keyword evidence="10" id="KW-1185">Reference proteome</keyword>
<dbReference type="PANTHER" id="PTHR23162:SF7">
    <property type="entry name" value="PROTEIN BCAP"/>
    <property type="match status" value="1"/>
</dbReference>
<accession>A0A4Z2C462</accession>
<feature type="coiled-coil region" evidence="8">
    <location>
        <begin position="13"/>
        <end position="54"/>
    </location>
</feature>
<evidence type="ECO:0000256" key="6">
    <source>
        <dbReference type="ARBA" id="ARBA00023212"/>
    </source>
</evidence>
<organism evidence="9 10">
    <name type="scientific">Takifugu bimaculatus</name>
    <dbReference type="NCBI Taxonomy" id="433685"/>
    <lineage>
        <taxon>Eukaryota</taxon>
        <taxon>Metazoa</taxon>
        <taxon>Chordata</taxon>
        <taxon>Craniata</taxon>
        <taxon>Vertebrata</taxon>
        <taxon>Euteleostomi</taxon>
        <taxon>Actinopterygii</taxon>
        <taxon>Neopterygii</taxon>
        <taxon>Teleostei</taxon>
        <taxon>Neoteleostei</taxon>
        <taxon>Acanthomorphata</taxon>
        <taxon>Eupercaria</taxon>
        <taxon>Tetraodontiformes</taxon>
        <taxon>Tetradontoidea</taxon>
        <taxon>Tetraodontidae</taxon>
        <taxon>Takifugu</taxon>
    </lineage>
</organism>
<evidence type="ECO:0000256" key="4">
    <source>
        <dbReference type="ARBA" id="ARBA00022490"/>
    </source>
</evidence>
<evidence type="ECO:0000256" key="3">
    <source>
        <dbReference type="ARBA" id="ARBA00009316"/>
    </source>
</evidence>
<reference evidence="9 10" key="1">
    <citation type="submission" date="2019-04" db="EMBL/GenBank/DDBJ databases">
        <title>The sequence and de novo assembly of Takifugu bimaculatus genome using PacBio and Hi-C technologies.</title>
        <authorList>
            <person name="Xu P."/>
            <person name="Liu B."/>
            <person name="Zhou Z."/>
        </authorList>
    </citation>
    <scope>NUCLEOTIDE SEQUENCE [LARGE SCALE GENOMIC DNA]</scope>
    <source>
        <strain evidence="9">TB-2018</strain>
        <tissue evidence="9">Muscle</tissue>
    </source>
</reference>